<accession>A0A1I7XFR0</accession>
<sequence length="72" mass="8117">MTDVSMIADVGLNTSCTAVTGTGVRCIDATLHPLVIMNISEHWTRVKAQSKDRRQQKRWQNKCDQMAQLLIC</sequence>
<dbReference type="AlphaFoldDB" id="A0A1I7XFR0"/>
<reference evidence="2" key="1">
    <citation type="submission" date="2016-11" db="UniProtKB">
        <authorList>
            <consortium name="WormBaseParasite"/>
        </authorList>
    </citation>
    <scope>IDENTIFICATION</scope>
</reference>
<evidence type="ECO:0000313" key="1">
    <source>
        <dbReference type="Proteomes" id="UP000095283"/>
    </source>
</evidence>
<dbReference type="Gene3D" id="3.40.140.10">
    <property type="entry name" value="Cytidine Deaminase, domain 2"/>
    <property type="match status" value="1"/>
</dbReference>
<dbReference type="WBParaSite" id="Hba_16352">
    <property type="protein sequence ID" value="Hba_16352"/>
    <property type="gene ID" value="Hba_16352"/>
</dbReference>
<proteinExistence type="predicted"/>
<keyword evidence="1" id="KW-1185">Reference proteome</keyword>
<dbReference type="Proteomes" id="UP000095283">
    <property type="component" value="Unplaced"/>
</dbReference>
<protein>
    <submittedName>
        <fullName evidence="2">MPN domain-containing protein</fullName>
    </submittedName>
</protein>
<name>A0A1I7XFR0_HETBA</name>
<organism evidence="1 2">
    <name type="scientific">Heterorhabditis bacteriophora</name>
    <name type="common">Entomopathogenic nematode worm</name>
    <dbReference type="NCBI Taxonomy" id="37862"/>
    <lineage>
        <taxon>Eukaryota</taxon>
        <taxon>Metazoa</taxon>
        <taxon>Ecdysozoa</taxon>
        <taxon>Nematoda</taxon>
        <taxon>Chromadorea</taxon>
        <taxon>Rhabditida</taxon>
        <taxon>Rhabditina</taxon>
        <taxon>Rhabditomorpha</taxon>
        <taxon>Strongyloidea</taxon>
        <taxon>Heterorhabditidae</taxon>
        <taxon>Heterorhabditis</taxon>
    </lineage>
</organism>
<evidence type="ECO:0000313" key="2">
    <source>
        <dbReference type="WBParaSite" id="Hba_16352"/>
    </source>
</evidence>